<comment type="caution">
    <text evidence="1">The sequence shown here is derived from an EMBL/GenBank/DDBJ whole genome shotgun (WGS) entry which is preliminary data.</text>
</comment>
<dbReference type="Proteomes" id="UP000266723">
    <property type="component" value="Unassembled WGS sequence"/>
</dbReference>
<dbReference type="EMBL" id="QGKV02001507">
    <property type="protein sequence ID" value="KAF3527236.1"/>
    <property type="molecule type" value="Genomic_DNA"/>
</dbReference>
<accession>A0ABQ7B5E3</accession>
<evidence type="ECO:0000313" key="2">
    <source>
        <dbReference type="Proteomes" id="UP000266723"/>
    </source>
</evidence>
<organism evidence="1 2">
    <name type="scientific">Brassica cretica</name>
    <name type="common">Mustard</name>
    <dbReference type="NCBI Taxonomy" id="69181"/>
    <lineage>
        <taxon>Eukaryota</taxon>
        <taxon>Viridiplantae</taxon>
        <taxon>Streptophyta</taxon>
        <taxon>Embryophyta</taxon>
        <taxon>Tracheophyta</taxon>
        <taxon>Spermatophyta</taxon>
        <taxon>Magnoliopsida</taxon>
        <taxon>eudicotyledons</taxon>
        <taxon>Gunneridae</taxon>
        <taxon>Pentapetalae</taxon>
        <taxon>rosids</taxon>
        <taxon>malvids</taxon>
        <taxon>Brassicales</taxon>
        <taxon>Brassicaceae</taxon>
        <taxon>Brassiceae</taxon>
        <taxon>Brassica</taxon>
    </lineage>
</organism>
<evidence type="ECO:0000313" key="1">
    <source>
        <dbReference type="EMBL" id="KAF3527236.1"/>
    </source>
</evidence>
<protein>
    <submittedName>
        <fullName evidence="1">Uncharacterized protein</fullName>
    </submittedName>
</protein>
<sequence>MKFVQLGQWQVGLVEPTLHWASWMRFVQLAIGLVGCGLSDLFDGGLDNAGVVVSMLVIVCSRD</sequence>
<name>A0ABQ7B5E3_BRACR</name>
<proteinExistence type="predicted"/>
<keyword evidence="2" id="KW-1185">Reference proteome</keyword>
<reference evidence="1 2" key="1">
    <citation type="journal article" date="2020" name="BMC Genomics">
        <title>Intraspecific diversification of the crop wild relative Brassica cretica Lam. using demographic model selection.</title>
        <authorList>
            <person name="Kioukis A."/>
            <person name="Michalopoulou V.A."/>
            <person name="Briers L."/>
            <person name="Pirintsos S."/>
            <person name="Studholme D.J."/>
            <person name="Pavlidis P."/>
            <person name="Sarris P.F."/>
        </authorList>
    </citation>
    <scope>NUCLEOTIDE SEQUENCE [LARGE SCALE GENOMIC DNA]</scope>
    <source>
        <strain evidence="2">cv. PFS-1207/04</strain>
    </source>
</reference>
<gene>
    <name evidence="1" type="ORF">DY000_02039963</name>
</gene>